<evidence type="ECO:0000259" key="2">
    <source>
        <dbReference type="Pfam" id="PF07584"/>
    </source>
</evidence>
<keyword evidence="1" id="KW-0812">Transmembrane</keyword>
<dbReference type="Gene3D" id="3.40.50.410">
    <property type="entry name" value="von Willebrand factor, type A domain"/>
    <property type="match status" value="1"/>
</dbReference>
<evidence type="ECO:0000256" key="1">
    <source>
        <dbReference type="SAM" id="Phobius"/>
    </source>
</evidence>
<name>A0A1I3C5M7_9PLAN</name>
<dbReference type="PANTHER" id="PTHR37464">
    <property type="entry name" value="BLL2463 PROTEIN"/>
    <property type="match status" value="1"/>
</dbReference>
<dbReference type="PANTHER" id="PTHR37464:SF1">
    <property type="entry name" value="BLL2463 PROTEIN"/>
    <property type="match status" value="1"/>
</dbReference>
<dbReference type="InterPro" id="IPR024163">
    <property type="entry name" value="Aerotolerance_reg_N"/>
</dbReference>
<feature type="transmembrane region" description="Helical" evidence="1">
    <location>
        <begin position="607"/>
        <end position="626"/>
    </location>
</feature>
<keyword evidence="5" id="KW-1185">Reference proteome</keyword>
<feature type="transmembrane region" description="Helical" evidence="1">
    <location>
        <begin position="64"/>
        <end position="85"/>
    </location>
</feature>
<gene>
    <name evidence="4" type="ORF">SAMN05421753_102123</name>
</gene>
<evidence type="ECO:0000259" key="3">
    <source>
        <dbReference type="Pfam" id="PF13519"/>
    </source>
</evidence>
<dbReference type="Pfam" id="PF13519">
    <property type="entry name" value="VWA_2"/>
    <property type="match status" value="1"/>
</dbReference>
<dbReference type="Pfam" id="PF07584">
    <property type="entry name" value="BatA"/>
    <property type="match status" value="1"/>
</dbReference>
<evidence type="ECO:0000313" key="4">
    <source>
        <dbReference type="EMBL" id="SFH69844.1"/>
    </source>
</evidence>
<dbReference type="SUPFAM" id="SSF53300">
    <property type="entry name" value="vWA-like"/>
    <property type="match status" value="1"/>
</dbReference>
<protein>
    <submittedName>
        <fullName evidence="4">von Willebrand factor type A domain-containing protein</fullName>
    </submittedName>
</protein>
<dbReference type="RefSeq" id="WP_092047821.1">
    <property type="nucleotide sequence ID" value="NZ_FOQD01000002.1"/>
</dbReference>
<keyword evidence="1" id="KW-0472">Membrane</keyword>
<dbReference type="Proteomes" id="UP000199518">
    <property type="component" value="Unassembled WGS sequence"/>
</dbReference>
<dbReference type="AlphaFoldDB" id="A0A1I3C5M7"/>
<reference evidence="5" key="1">
    <citation type="submission" date="2016-10" db="EMBL/GenBank/DDBJ databases">
        <authorList>
            <person name="Varghese N."/>
            <person name="Submissions S."/>
        </authorList>
    </citation>
    <scope>NUCLEOTIDE SEQUENCE [LARGE SCALE GENOMIC DNA]</scope>
    <source>
        <strain evidence="5">DSM 26348</strain>
    </source>
</reference>
<sequence length="636" mass="69450">MMSWIPQFFAPSAAWLFALLIPVVVVYFLKLRRDRVQISSLALWRQVINDQRVNSPFQRFKRNLLLLLQLALLTLIVLSAMQPFIPGTAGNADVLPILIDCSASMGATDESGKTRLDLAKAEIEKLIDGLLPGHQLTLISVSSTARRLTEFTDNKAVLRDALRKIQVQDLPSKIDDGLRLTQALARTQPIEHVRFYSDGNLPTRPNPVTGRPQAIVDVDLPFQLDFFQIPPVSGNLGVTAMNARRASAGKWNVFLRVDGSSVGGSEAEILLTSNGNEVGREQVVLSPGESQRLVFSVPADEPQQLQASVIPRGHDALAADNLAWLNLPAGRDIVVSCPETLPAFRHALASMEGVRLLQSGDDPANVDLLISDQAADAPKAAPLTVLVGVIPDELQAMIKVEPTPAEVIDWQRDAQLLQHVQLKDVLLSELPVKQPGAEETQMEQMGYDILASGPRGPVLLKKQSGQRETYFFLFHLDKSTLPYRVGFPVLVSNIVNEALQLSSLGELSAATTGMLPPQKLTAAGTYDIQLPDGEREVRTANEAGVLTGIAADKTGEYEIRSGGNLVEKLGASLLNSSETSLAAVDKIEFNEVSAAAQTERLQTDRPLWTQVAFAAFCLLLFEWWFFQKKPAGVPDY</sequence>
<organism evidence="4 5">
    <name type="scientific">Planctomicrobium piriforme</name>
    <dbReference type="NCBI Taxonomy" id="1576369"/>
    <lineage>
        <taxon>Bacteria</taxon>
        <taxon>Pseudomonadati</taxon>
        <taxon>Planctomycetota</taxon>
        <taxon>Planctomycetia</taxon>
        <taxon>Planctomycetales</taxon>
        <taxon>Planctomycetaceae</taxon>
        <taxon>Planctomicrobium</taxon>
    </lineage>
</organism>
<feature type="transmembrane region" description="Helical" evidence="1">
    <location>
        <begin position="12"/>
        <end position="29"/>
    </location>
</feature>
<dbReference type="InterPro" id="IPR002035">
    <property type="entry name" value="VWF_A"/>
</dbReference>
<dbReference type="OrthoDB" id="211275at2"/>
<dbReference type="InterPro" id="IPR036465">
    <property type="entry name" value="vWFA_dom_sf"/>
</dbReference>
<keyword evidence="1" id="KW-1133">Transmembrane helix</keyword>
<accession>A0A1I3C5M7</accession>
<evidence type="ECO:0000313" key="5">
    <source>
        <dbReference type="Proteomes" id="UP000199518"/>
    </source>
</evidence>
<feature type="domain" description="Aerotolerance regulator N-terminal" evidence="2">
    <location>
        <begin position="6"/>
        <end position="83"/>
    </location>
</feature>
<feature type="domain" description="VWFA" evidence="3">
    <location>
        <begin position="97"/>
        <end position="190"/>
    </location>
</feature>
<dbReference type="EMBL" id="FOQD01000002">
    <property type="protein sequence ID" value="SFH69844.1"/>
    <property type="molecule type" value="Genomic_DNA"/>
</dbReference>
<proteinExistence type="predicted"/>
<dbReference type="STRING" id="1576369.SAMN05421753_102123"/>